<dbReference type="Pfam" id="PF04414">
    <property type="entry name" value="tRNA_deacylase"/>
    <property type="match status" value="1"/>
</dbReference>
<evidence type="ECO:0000256" key="3">
    <source>
        <dbReference type="ARBA" id="ARBA00022833"/>
    </source>
</evidence>
<name>A0A7C1IFW5_9CREN</name>
<dbReference type="Gene3D" id="3.40.630.50">
    <property type="entry name" value="AF0625-like"/>
    <property type="match status" value="1"/>
</dbReference>
<feature type="region of interest" description="Disordered" evidence="5">
    <location>
        <begin position="75"/>
        <end position="100"/>
    </location>
</feature>
<comment type="similarity">
    <text evidence="4">Belongs to the DtdA deacylase family.</text>
</comment>
<comment type="cofactor">
    <cofactor evidence="4">
        <name>Zn(2+)</name>
        <dbReference type="ChEBI" id="CHEBI:29105"/>
    </cofactor>
    <text evidence="4">Binds 2 Zn(2+) ions per subunit.</text>
</comment>
<dbReference type="GO" id="GO:0051499">
    <property type="term" value="F:D-aminoacyl-tRNA deacylase activity"/>
    <property type="evidence" value="ECO:0007669"/>
    <property type="project" value="UniProtKB-UniRule"/>
</dbReference>
<dbReference type="PANTHER" id="PTHR34667">
    <property type="entry name" value="D-AMINOACYL-TRNA DEACYLASE"/>
    <property type="match status" value="1"/>
</dbReference>
<proteinExistence type="inferred from homology"/>
<keyword evidence="2 4" id="KW-0378">Hydrolase</keyword>
<dbReference type="HAMAP" id="MF_00562">
    <property type="entry name" value="Deacylase_DtdA"/>
    <property type="match status" value="1"/>
</dbReference>
<organism evidence="6">
    <name type="scientific">Fervidicoccus fontis</name>
    <dbReference type="NCBI Taxonomy" id="683846"/>
    <lineage>
        <taxon>Archaea</taxon>
        <taxon>Thermoproteota</taxon>
        <taxon>Thermoprotei</taxon>
        <taxon>Fervidicoccales</taxon>
        <taxon>Fervidicoccaceae</taxon>
        <taxon>Fervidicoccus</taxon>
    </lineage>
</organism>
<evidence type="ECO:0000256" key="4">
    <source>
        <dbReference type="HAMAP-Rule" id="MF_00562"/>
    </source>
</evidence>
<dbReference type="InterPro" id="IPR007508">
    <property type="entry name" value="DtdA"/>
</dbReference>
<dbReference type="EC" id="3.1.1.96" evidence="4"/>
<dbReference type="EMBL" id="DSDY01000145">
    <property type="protein sequence ID" value="HDS10891.1"/>
    <property type="molecule type" value="Genomic_DNA"/>
</dbReference>
<dbReference type="SUPFAM" id="SSF142535">
    <property type="entry name" value="AF0625-like"/>
    <property type="match status" value="1"/>
</dbReference>
<protein>
    <recommendedName>
        <fullName evidence="4">D-aminoacyl-tRNA deacylase</fullName>
        <ecNumber evidence="4">3.1.1.96</ecNumber>
    </recommendedName>
</protein>
<comment type="catalytic activity">
    <reaction evidence="4">
        <text>glycyl-tRNA(Ala) + H2O = tRNA(Ala) + glycine + H(+)</text>
        <dbReference type="Rhea" id="RHEA:53744"/>
        <dbReference type="Rhea" id="RHEA-COMP:9657"/>
        <dbReference type="Rhea" id="RHEA-COMP:13640"/>
        <dbReference type="ChEBI" id="CHEBI:15377"/>
        <dbReference type="ChEBI" id="CHEBI:15378"/>
        <dbReference type="ChEBI" id="CHEBI:57305"/>
        <dbReference type="ChEBI" id="CHEBI:78442"/>
        <dbReference type="ChEBI" id="CHEBI:78522"/>
        <dbReference type="EC" id="3.1.1.96"/>
    </reaction>
</comment>
<accession>A0A7C1IFW5</accession>
<keyword evidence="1 4" id="KW-0479">Metal-binding</keyword>
<evidence type="ECO:0000256" key="2">
    <source>
        <dbReference type="ARBA" id="ARBA00022801"/>
    </source>
</evidence>
<evidence type="ECO:0000256" key="1">
    <source>
        <dbReference type="ARBA" id="ARBA00022723"/>
    </source>
</evidence>
<comment type="function">
    <text evidence="4">D-aminoacyl-tRNA deacylase with broad substrate specificity. By recycling D-aminoacyl-tRNA to D-amino acids and free tRNA molecules, this enzyme counteracts the toxicity associated with the formation of D-aminoacyl-tRNA entities in vivo.</text>
</comment>
<dbReference type="InterPro" id="IPR018033">
    <property type="entry name" value="Deacylase_DtdA_archaea"/>
</dbReference>
<keyword evidence="3 4" id="KW-0862">Zinc</keyword>
<comment type="catalytic activity">
    <reaction evidence="4">
        <text>a D-aminoacyl-tRNA + H2O = a tRNA + a D-alpha-amino acid + H(+)</text>
        <dbReference type="Rhea" id="RHEA:13953"/>
        <dbReference type="Rhea" id="RHEA-COMP:10123"/>
        <dbReference type="Rhea" id="RHEA-COMP:10124"/>
        <dbReference type="ChEBI" id="CHEBI:15377"/>
        <dbReference type="ChEBI" id="CHEBI:15378"/>
        <dbReference type="ChEBI" id="CHEBI:59871"/>
        <dbReference type="ChEBI" id="CHEBI:78442"/>
        <dbReference type="ChEBI" id="CHEBI:79333"/>
        <dbReference type="EC" id="3.1.1.96"/>
    </reaction>
</comment>
<evidence type="ECO:0000256" key="5">
    <source>
        <dbReference type="SAM" id="MobiDB-lite"/>
    </source>
</evidence>
<dbReference type="PIRSF" id="PIRSF016210">
    <property type="entry name" value="UCP016210"/>
    <property type="match status" value="1"/>
</dbReference>
<dbReference type="Gene3D" id="3.40.50.10700">
    <property type="entry name" value="AF0625-like"/>
    <property type="match status" value="1"/>
</dbReference>
<dbReference type="GO" id="GO:0008270">
    <property type="term" value="F:zinc ion binding"/>
    <property type="evidence" value="ECO:0007669"/>
    <property type="project" value="UniProtKB-UniRule"/>
</dbReference>
<dbReference type="AlphaFoldDB" id="A0A7C1IFW5"/>
<evidence type="ECO:0000313" key="6">
    <source>
        <dbReference type="EMBL" id="HDS10891.1"/>
    </source>
</evidence>
<dbReference type="PANTHER" id="PTHR34667:SF1">
    <property type="entry name" value="D-AMINOACYL-TRNA DEACYLASE"/>
    <property type="match status" value="1"/>
</dbReference>
<comment type="caution">
    <text evidence="6">The sequence shown here is derived from an EMBL/GenBank/DDBJ whole genome shotgun (WGS) entry which is preliminary data.</text>
</comment>
<sequence length="275" mass="29970">MMVLMVKVALLYWREDPAGRGISLAIRDLLNEYGELSGKVSLVELGKNPLTITQDDVDSLGINTDSHIVVLSKHSSESGRPSLTVHPAGNPSNDAALGGSPRRLSYSTPLLMKLLLSMLFKKVSGSDITGFYVGLEATHHGPTDLDNPLCFIEIGSTPEMWVRVDLHRLVGEAVLGALNDFLSISEQSCVVVASFGENHYPARLTRRVIESNICVSHIIARYALKNLDEGIVQQALTKSVPPASMVFIEKNSVSRASENVILAKAKELGIKIEYY</sequence>
<comment type="subunit">
    <text evidence="4">Monomer.</text>
</comment>
<dbReference type="GO" id="GO:0019478">
    <property type="term" value="P:D-amino acid catabolic process"/>
    <property type="evidence" value="ECO:0007669"/>
    <property type="project" value="UniProtKB-UniRule"/>
</dbReference>
<gene>
    <name evidence="4" type="primary">dtdA</name>
    <name evidence="6" type="ORF">ENO04_04680</name>
</gene>
<reference evidence="6" key="1">
    <citation type="journal article" date="2020" name="mSystems">
        <title>Genome- and Community-Level Interaction Insights into Carbon Utilization and Element Cycling Functions of Hydrothermarchaeota in Hydrothermal Sediment.</title>
        <authorList>
            <person name="Zhou Z."/>
            <person name="Liu Y."/>
            <person name="Xu W."/>
            <person name="Pan J."/>
            <person name="Luo Z.H."/>
            <person name="Li M."/>
        </authorList>
    </citation>
    <scope>NUCLEOTIDE SEQUENCE [LARGE SCALE GENOMIC DNA]</scope>
    <source>
        <strain evidence="6">SpSt-123</strain>
    </source>
</reference>